<dbReference type="CDD" id="cd20617">
    <property type="entry name" value="CYP1_2-like"/>
    <property type="match status" value="1"/>
</dbReference>
<comment type="cofactor">
    <cofactor evidence="1 7">
        <name>heme</name>
        <dbReference type="ChEBI" id="CHEBI:30413"/>
    </cofactor>
</comment>
<dbReference type="Pfam" id="PF00067">
    <property type="entry name" value="p450"/>
    <property type="match status" value="1"/>
</dbReference>
<evidence type="ECO:0000256" key="2">
    <source>
        <dbReference type="ARBA" id="ARBA00010617"/>
    </source>
</evidence>
<keyword evidence="9" id="KW-0472">Membrane</keyword>
<evidence type="ECO:0000256" key="1">
    <source>
        <dbReference type="ARBA" id="ARBA00001971"/>
    </source>
</evidence>
<evidence type="ECO:0000256" key="6">
    <source>
        <dbReference type="ARBA" id="ARBA00023033"/>
    </source>
</evidence>
<dbReference type="GO" id="GO:0005506">
    <property type="term" value="F:iron ion binding"/>
    <property type="evidence" value="ECO:0007669"/>
    <property type="project" value="InterPro"/>
</dbReference>
<dbReference type="InterPro" id="IPR002401">
    <property type="entry name" value="Cyt_P450_E_grp-I"/>
</dbReference>
<evidence type="ECO:0008006" key="12">
    <source>
        <dbReference type="Google" id="ProtNLM"/>
    </source>
</evidence>
<feature type="non-terminal residue" evidence="10">
    <location>
        <position position="1"/>
    </location>
</feature>
<dbReference type="PROSITE" id="PS00086">
    <property type="entry name" value="CYTOCHROME_P450"/>
    <property type="match status" value="1"/>
</dbReference>
<dbReference type="AlphaFoldDB" id="A0AAV5VYC5"/>
<feature type="transmembrane region" description="Helical" evidence="9">
    <location>
        <begin position="15"/>
        <end position="35"/>
    </location>
</feature>
<dbReference type="Proteomes" id="UP001432322">
    <property type="component" value="Unassembled WGS sequence"/>
</dbReference>
<proteinExistence type="inferred from homology"/>
<dbReference type="InterPro" id="IPR017972">
    <property type="entry name" value="Cyt_P450_CS"/>
</dbReference>
<sequence length="510" mass="58657">YSDHTSVWCLPTARMFLYLLLGLLTLLVYAVFKYYQFVAKFPKGPFPLPFIGNALEFDFKAQHTSLDRLGKTQPPIYTVFSPIPYVQLTDFEIVKEAFVDKGEDFVGRPTNEIIQEVFTFAPNSGVINSNGENWRENRRAAISIMRDFGMGKNVMEEQVRSSVANYLEALDQIENKDNVDLRWPIQVMVANVINDVLFGFRYKHDDCQPLLDYMNGVDEMTEGILESKLLLLAFIFPKIRKVPWLGYQAVGKIQEANERNNQYIIKNVDKCLEGFDVDDEATCFVHAYKQRMGQNEYLDHKNLLATCNDFFIAGQETTTTTLRWAMLFFASNQQVQDKLREEILSVIGTDRLPTMADQVQMPYTRACVLEVQRRANILQVNVQRVAVRDVEIRGQLIPKDTWVNGDIHYLMANDPLFKEPVEFRPERYLSEDGRTLKKELVEHTIPFSIGKRVCAGEGIARVELFLGLTATFQHYRILPREGEEIDLVAPPGTILLPRSQKLRIQKVQSN</sequence>
<reference evidence="10" key="1">
    <citation type="submission" date="2023-10" db="EMBL/GenBank/DDBJ databases">
        <title>Genome assembly of Pristionchus species.</title>
        <authorList>
            <person name="Yoshida K."/>
            <person name="Sommer R.J."/>
        </authorList>
    </citation>
    <scope>NUCLEOTIDE SEQUENCE</scope>
    <source>
        <strain evidence="10">RS5133</strain>
    </source>
</reference>
<dbReference type="PRINTS" id="PR00385">
    <property type="entry name" value="P450"/>
</dbReference>
<evidence type="ECO:0000256" key="9">
    <source>
        <dbReference type="SAM" id="Phobius"/>
    </source>
</evidence>
<dbReference type="GO" id="GO:0020037">
    <property type="term" value="F:heme binding"/>
    <property type="evidence" value="ECO:0007669"/>
    <property type="project" value="InterPro"/>
</dbReference>
<accession>A0AAV5VYC5</accession>
<dbReference type="GO" id="GO:0016705">
    <property type="term" value="F:oxidoreductase activity, acting on paired donors, with incorporation or reduction of molecular oxygen"/>
    <property type="evidence" value="ECO:0007669"/>
    <property type="project" value="InterPro"/>
</dbReference>
<comment type="similarity">
    <text evidence="2 8">Belongs to the cytochrome P450 family.</text>
</comment>
<dbReference type="GO" id="GO:0004497">
    <property type="term" value="F:monooxygenase activity"/>
    <property type="evidence" value="ECO:0007669"/>
    <property type="project" value="UniProtKB-KW"/>
</dbReference>
<keyword evidence="5 7" id="KW-0408">Iron</keyword>
<dbReference type="PANTHER" id="PTHR24284:SF1">
    <property type="entry name" value="CYTOCHROME P450 FAMILY"/>
    <property type="match status" value="1"/>
</dbReference>
<keyword evidence="6 8" id="KW-0503">Monooxygenase</keyword>
<gene>
    <name evidence="10" type="ORF">PFISCL1PPCAC_14367</name>
</gene>
<dbReference type="InterPro" id="IPR036396">
    <property type="entry name" value="Cyt_P450_sf"/>
</dbReference>
<dbReference type="PRINTS" id="PR00463">
    <property type="entry name" value="EP450I"/>
</dbReference>
<dbReference type="Gene3D" id="1.10.630.10">
    <property type="entry name" value="Cytochrome P450"/>
    <property type="match status" value="1"/>
</dbReference>
<keyword evidence="7 8" id="KW-0349">Heme</keyword>
<protein>
    <recommendedName>
        <fullName evidence="12">Cytochrome P450</fullName>
    </recommendedName>
</protein>
<dbReference type="SUPFAM" id="SSF48264">
    <property type="entry name" value="Cytochrome P450"/>
    <property type="match status" value="1"/>
</dbReference>
<evidence type="ECO:0000256" key="5">
    <source>
        <dbReference type="ARBA" id="ARBA00023004"/>
    </source>
</evidence>
<evidence type="ECO:0000256" key="8">
    <source>
        <dbReference type="RuleBase" id="RU000461"/>
    </source>
</evidence>
<name>A0AAV5VYC5_9BILA</name>
<evidence type="ECO:0000313" key="10">
    <source>
        <dbReference type="EMBL" id="GMT23070.1"/>
    </source>
</evidence>
<keyword evidence="4 8" id="KW-0560">Oxidoreductase</keyword>
<keyword evidence="9" id="KW-1133">Transmembrane helix</keyword>
<evidence type="ECO:0000256" key="3">
    <source>
        <dbReference type="ARBA" id="ARBA00022723"/>
    </source>
</evidence>
<evidence type="ECO:0000313" key="11">
    <source>
        <dbReference type="Proteomes" id="UP001432322"/>
    </source>
</evidence>
<feature type="binding site" description="axial binding residue" evidence="7">
    <location>
        <position position="454"/>
    </location>
    <ligand>
        <name>heme</name>
        <dbReference type="ChEBI" id="CHEBI:30413"/>
    </ligand>
    <ligandPart>
        <name>Fe</name>
        <dbReference type="ChEBI" id="CHEBI:18248"/>
    </ligandPart>
</feature>
<keyword evidence="9" id="KW-0812">Transmembrane</keyword>
<dbReference type="PANTHER" id="PTHR24284">
    <property type="entry name" value="CYTOCHROME P450 FAMILY"/>
    <property type="match status" value="1"/>
</dbReference>
<keyword evidence="3 7" id="KW-0479">Metal-binding</keyword>
<dbReference type="InterPro" id="IPR001128">
    <property type="entry name" value="Cyt_P450"/>
</dbReference>
<dbReference type="EMBL" id="BTSY01000004">
    <property type="protein sequence ID" value="GMT23070.1"/>
    <property type="molecule type" value="Genomic_DNA"/>
</dbReference>
<comment type="caution">
    <text evidence="10">The sequence shown here is derived from an EMBL/GenBank/DDBJ whole genome shotgun (WGS) entry which is preliminary data.</text>
</comment>
<dbReference type="FunFam" id="1.10.630.10:FF:000036">
    <property type="entry name" value="CYtochrome P450 family"/>
    <property type="match status" value="1"/>
</dbReference>
<organism evidence="10 11">
    <name type="scientific">Pristionchus fissidentatus</name>
    <dbReference type="NCBI Taxonomy" id="1538716"/>
    <lineage>
        <taxon>Eukaryota</taxon>
        <taxon>Metazoa</taxon>
        <taxon>Ecdysozoa</taxon>
        <taxon>Nematoda</taxon>
        <taxon>Chromadorea</taxon>
        <taxon>Rhabditida</taxon>
        <taxon>Rhabditina</taxon>
        <taxon>Diplogasteromorpha</taxon>
        <taxon>Diplogasteroidea</taxon>
        <taxon>Neodiplogasteridae</taxon>
        <taxon>Pristionchus</taxon>
    </lineage>
</organism>
<evidence type="ECO:0000256" key="7">
    <source>
        <dbReference type="PIRSR" id="PIRSR602401-1"/>
    </source>
</evidence>
<evidence type="ECO:0000256" key="4">
    <source>
        <dbReference type="ARBA" id="ARBA00023002"/>
    </source>
</evidence>
<keyword evidence="11" id="KW-1185">Reference proteome</keyword>